<reference evidence="2" key="1">
    <citation type="submission" date="2016-10" db="EMBL/GenBank/DDBJ databases">
        <authorList>
            <person name="Varghese N."/>
            <person name="Submissions S."/>
        </authorList>
    </citation>
    <scope>NUCLEOTIDE SEQUENCE [LARGE SCALE GENOMIC DNA]</scope>
    <source>
        <strain evidence="2">NRRL B-59562</strain>
    </source>
</reference>
<sequence length="46" mass="5615">MKTWFERLIAQLNAFFGADDAARLQPIRVVSEEQRRLAEERRRQRR</sequence>
<protein>
    <submittedName>
        <fullName evidence="1">Uncharacterized protein</fullName>
    </submittedName>
</protein>
<dbReference type="NCBIfam" id="NF041729">
    <property type="entry name" value="PA1414_fam"/>
    <property type="match status" value="1"/>
</dbReference>
<gene>
    <name evidence="1" type="ORF">SAMN05216287_2114</name>
</gene>
<dbReference type="Proteomes" id="UP000243778">
    <property type="component" value="Unassembled WGS sequence"/>
</dbReference>
<organism evidence="1 2">
    <name type="scientific">Pseudomonas kuykendallii</name>
    <dbReference type="NCBI Taxonomy" id="1007099"/>
    <lineage>
        <taxon>Bacteria</taxon>
        <taxon>Pseudomonadati</taxon>
        <taxon>Pseudomonadota</taxon>
        <taxon>Gammaproteobacteria</taxon>
        <taxon>Pseudomonadales</taxon>
        <taxon>Pseudomonadaceae</taxon>
        <taxon>Pseudomonas</taxon>
    </lineage>
</organism>
<dbReference type="RefSeq" id="WP_175534339.1">
    <property type="nucleotide sequence ID" value="NZ_DALYZG010000032.1"/>
</dbReference>
<dbReference type="InterPro" id="IPR049792">
    <property type="entry name" value="PA1414-like"/>
</dbReference>
<keyword evidence="2" id="KW-1185">Reference proteome</keyword>
<evidence type="ECO:0000313" key="1">
    <source>
        <dbReference type="EMBL" id="SDX10557.1"/>
    </source>
</evidence>
<dbReference type="AlphaFoldDB" id="A0A1H2YZP7"/>
<name>A0A1H2YZP7_9PSED</name>
<evidence type="ECO:0000313" key="2">
    <source>
        <dbReference type="Proteomes" id="UP000243778"/>
    </source>
</evidence>
<accession>A0A1H2YZP7</accession>
<proteinExistence type="predicted"/>
<dbReference type="EMBL" id="FNNU01000003">
    <property type="protein sequence ID" value="SDX10557.1"/>
    <property type="molecule type" value="Genomic_DNA"/>
</dbReference>